<sequence>MAEGVMAIDCALHSSGSQPPMFAGFGDAQSPEEFLDWLETFCLVTGVAADKRLTHTIPAALEGSAKLWLRFIKSFASWEDFKVVFITEFSSTDAKRHLKQELELHTQHPEENLKEFIYTQELELHTQHPEENLKEFIYTIAAYYDRIGSEVSESGKLDHVLWQMHP</sequence>
<name>A0ACB7SLJ0_HYAAI</name>
<evidence type="ECO:0000313" key="2">
    <source>
        <dbReference type="Proteomes" id="UP000821845"/>
    </source>
</evidence>
<protein>
    <submittedName>
        <fullName evidence="1">Uncharacterized protein</fullName>
    </submittedName>
</protein>
<gene>
    <name evidence="1" type="ORF">HPB50_012981</name>
</gene>
<reference evidence="1" key="1">
    <citation type="submission" date="2020-05" db="EMBL/GenBank/DDBJ databases">
        <title>Large-scale comparative analyses of tick genomes elucidate their genetic diversity and vector capacities.</title>
        <authorList>
            <person name="Jia N."/>
            <person name="Wang J."/>
            <person name="Shi W."/>
            <person name="Du L."/>
            <person name="Sun Y."/>
            <person name="Zhan W."/>
            <person name="Jiang J."/>
            <person name="Wang Q."/>
            <person name="Zhang B."/>
            <person name="Ji P."/>
            <person name="Sakyi L.B."/>
            <person name="Cui X."/>
            <person name="Yuan T."/>
            <person name="Jiang B."/>
            <person name="Yang W."/>
            <person name="Lam T.T.-Y."/>
            <person name="Chang Q."/>
            <person name="Ding S."/>
            <person name="Wang X."/>
            <person name="Zhu J."/>
            <person name="Ruan X."/>
            <person name="Zhao L."/>
            <person name="Wei J."/>
            <person name="Que T."/>
            <person name="Du C."/>
            <person name="Cheng J."/>
            <person name="Dai P."/>
            <person name="Han X."/>
            <person name="Huang E."/>
            <person name="Gao Y."/>
            <person name="Liu J."/>
            <person name="Shao H."/>
            <person name="Ye R."/>
            <person name="Li L."/>
            <person name="Wei W."/>
            <person name="Wang X."/>
            <person name="Wang C."/>
            <person name="Yang T."/>
            <person name="Huo Q."/>
            <person name="Li W."/>
            <person name="Guo W."/>
            <person name="Chen H."/>
            <person name="Zhou L."/>
            <person name="Ni X."/>
            <person name="Tian J."/>
            <person name="Zhou Y."/>
            <person name="Sheng Y."/>
            <person name="Liu T."/>
            <person name="Pan Y."/>
            <person name="Xia L."/>
            <person name="Li J."/>
            <person name="Zhao F."/>
            <person name="Cao W."/>
        </authorList>
    </citation>
    <scope>NUCLEOTIDE SEQUENCE</scope>
    <source>
        <strain evidence="1">Hyas-2018</strain>
    </source>
</reference>
<accession>A0ACB7SLJ0</accession>
<comment type="caution">
    <text evidence="1">The sequence shown here is derived from an EMBL/GenBank/DDBJ whole genome shotgun (WGS) entry which is preliminary data.</text>
</comment>
<dbReference type="EMBL" id="CM023483">
    <property type="protein sequence ID" value="KAH6936062.1"/>
    <property type="molecule type" value="Genomic_DNA"/>
</dbReference>
<dbReference type="Proteomes" id="UP000821845">
    <property type="component" value="Chromosome 3"/>
</dbReference>
<organism evidence="1 2">
    <name type="scientific">Hyalomma asiaticum</name>
    <name type="common">Tick</name>
    <dbReference type="NCBI Taxonomy" id="266040"/>
    <lineage>
        <taxon>Eukaryota</taxon>
        <taxon>Metazoa</taxon>
        <taxon>Ecdysozoa</taxon>
        <taxon>Arthropoda</taxon>
        <taxon>Chelicerata</taxon>
        <taxon>Arachnida</taxon>
        <taxon>Acari</taxon>
        <taxon>Parasitiformes</taxon>
        <taxon>Ixodida</taxon>
        <taxon>Ixodoidea</taxon>
        <taxon>Ixodidae</taxon>
        <taxon>Hyalomminae</taxon>
        <taxon>Hyalomma</taxon>
    </lineage>
</organism>
<proteinExistence type="predicted"/>
<keyword evidence="2" id="KW-1185">Reference proteome</keyword>
<evidence type="ECO:0000313" key="1">
    <source>
        <dbReference type="EMBL" id="KAH6936062.1"/>
    </source>
</evidence>